<reference evidence="3 4" key="1">
    <citation type="submission" date="2021-03" db="EMBL/GenBank/DDBJ databases">
        <title>Sequencing the genomes of 1000 actinobacteria strains.</title>
        <authorList>
            <person name="Klenk H.-P."/>
        </authorList>
    </citation>
    <scope>NUCLEOTIDE SEQUENCE [LARGE SCALE GENOMIC DNA]</scope>
    <source>
        <strain evidence="3 4">DSM 16005</strain>
    </source>
</reference>
<dbReference type="EMBL" id="JAGIOI010000001">
    <property type="protein sequence ID" value="MBP2411681.1"/>
    <property type="molecule type" value="Genomic_DNA"/>
</dbReference>
<keyword evidence="4" id="KW-1185">Reference proteome</keyword>
<dbReference type="Proteomes" id="UP000711614">
    <property type="component" value="Unassembled WGS sequence"/>
</dbReference>
<proteinExistence type="predicted"/>
<keyword evidence="2" id="KW-0472">Membrane</keyword>
<keyword evidence="2" id="KW-0812">Transmembrane</keyword>
<comment type="caution">
    <text evidence="3">The sequence shown here is derived from an EMBL/GenBank/DDBJ whole genome shotgun (WGS) entry which is preliminary data.</text>
</comment>
<evidence type="ECO:0000256" key="2">
    <source>
        <dbReference type="SAM" id="Phobius"/>
    </source>
</evidence>
<sequence length="217" mass="22458">MTSPDTGKMTKPGKFAGVGTIVLAAVFLVALVFAANNSTVLGWIIAAIAFGWLVLSTFVYIGVHKAAAFGARQVALAQAQMAQQNSANAPADGGTRLVSQDSGSRTAEKAREMKLDHSFKIISVQVGVVNEYLGKDADMVARALDTIDITATNGRGMINPNWEAQEAKMDAAMARKNAERQAENASGAQAGTAAGAAETKTASADDGDEPVSGTIID</sequence>
<evidence type="ECO:0000313" key="4">
    <source>
        <dbReference type="Proteomes" id="UP000711614"/>
    </source>
</evidence>
<organism evidence="3 4">
    <name type="scientific">Arthrobacter stackebrandtii</name>
    <dbReference type="NCBI Taxonomy" id="272161"/>
    <lineage>
        <taxon>Bacteria</taxon>
        <taxon>Bacillati</taxon>
        <taxon>Actinomycetota</taxon>
        <taxon>Actinomycetes</taxon>
        <taxon>Micrococcales</taxon>
        <taxon>Micrococcaceae</taxon>
        <taxon>Arthrobacter</taxon>
    </lineage>
</organism>
<accession>A0ABS4YSA7</accession>
<feature type="region of interest" description="Disordered" evidence="1">
    <location>
        <begin position="87"/>
        <end position="109"/>
    </location>
</feature>
<keyword evidence="2" id="KW-1133">Transmembrane helix</keyword>
<evidence type="ECO:0000256" key="1">
    <source>
        <dbReference type="SAM" id="MobiDB-lite"/>
    </source>
</evidence>
<gene>
    <name evidence="3" type="ORF">JOF48_000480</name>
</gene>
<feature type="transmembrane region" description="Helical" evidence="2">
    <location>
        <begin position="15"/>
        <end position="34"/>
    </location>
</feature>
<name>A0ABS4YSA7_9MICC</name>
<feature type="compositionally biased region" description="Low complexity" evidence="1">
    <location>
        <begin position="183"/>
        <end position="204"/>
    </location>
</feature>
<protein>
    <submittedName>
        <fullName evidence="3">Uncharacterized protein</fullName>
    </submittedName>
</protein>
<evidence type="ECO:0000313" key="3">
    <source>
        <dbReference type="EMBL" id="MBP2411681.1"/>
    </source>
</evidence>
<feature type="region of interest" description="Disordered" evidence="1">
    <location>
        <begin position="174"/>
        <end position="217"/>
    </location>
</feature>
<dbReference type="RefSeq" id="WP_209676957.1">
    <property type="nucleotide sequence ID" value="NZ_JAGIOI010000001.1"/>
</dbReference>
<feature type="transmembrane region" description="Helical" evidence="2">
    <location>
        <begin position="40"/>
        <end position="63"/>
    </location>
</feature>